<dbReference type="PANTHER" id="PTHR33371:SF15">
    <property type="entry name" value="LIPOPROTEIN LPRN"/>
    <property type="match status" value="1"/>
</dbReference>
<evidence type="ECO:0000259" key="2">
    <source>
        <dbReference type="Pfam" id="PF02470"/>
    </source>
</evidence>
<reference evidence="4" key="1">
    <citation type="submission" date="2022-08" db="EMBL/GenBank/DDBJ databases">
        <title>Genome analysis of Corynebacteriales strain.</title>
        <authorList>
            <person name="Lee S.D."/>
        </authorList>
    </citation>
    <scope>NUCLEOTIDE SEQUENCE</scope>
    <source>
        <strain evidence="4">D3-21</strain>
    </source>
</reference>
<name>A0A9X4RII9_9ACTN</name>
<accession>A0A9X4RII9</accession>
<dbReference type="PROSITE" id="PS51257">
    <property type="entry name" value="PROKAR_LIPOPROTEIN"/>
    <property type="match status" value="1"/>
</dbReference>
<feature type="domain" description="Mce/MlaD" evidence="2">
    <location>
        <begin position="55"/>
        <end position="130"/>
    </location>
</feature>
<dbReference type="InterPro" id="IPR024516">
    <property type="entry name" value="Mce_C"/>
</dbReference>
<dbReference type="NCBIfam" id="TIGR00996">
    <property type="entry name" value="Mtu_fam_mce"/>
    <property type="match status" value="1"/>
</dbReference>
<dbReference type="GO" id="GO:0005576">
    <property type="term" value="C:extracellular region"/>
    <property type="evidence" value="ECO:0007669"/>
    <property type="project" value="TreeGrafter"/>
</dbReference>
<feature type="region of interest" description="Disordered" evidence="1">
    <location>
        <begin position="373"/>
        <end position="431"/>
    </location>
</feature>
<dbReference type="Pfam" id="PF02470">
    <property type="entry name" value="MlaD"/>
    <property type="match status" value="1"/>
</dbReference>
<dbReference type="Proteomes" id="UP001152755">
    <property type="component" value="Unassembled WGS sequence"/>
</dbReference>
<dbReference type="InterPro" id="IPR005693">
    <property type="entry name" value="Mce"/>
</dbReference>
<dbReference type="InterPro" id="IPR003399">
    <property type="entry name" value="Mce/MlaD"/>
</dbReference>
<feature type="compositionally biased region" description="Pro residues" evidence="1">
    <location>
        <begin position="386"/>
        <end position="400"/>
    </location>
</feature>
<dbReference type="EMBL" id="JANRHA010000011">
    <property type="protein sequence ID" value="MDG3016161.1"/>
    <property type="molecule type" value="Genomic_DNA"/>
</dbReference>
<gene>
    <name evidence="4" type="ORF">NVS88_16520</name>
</gene>
<comment type="caution">
    <text evidence="4">The sequence shown here is derived from an EMBL/GenBank/DDBJ whole genome shotgun (WGS) entry which is preliminary data.</text>
</comment>
<evidence type="ECO:0000313" key="5">
    <source>
        <dbReference type="Proteomes" id="UP001152755"/>
    </source>
</evidence>
<evidence type="ECO:0000256" key="1">
    <source>
        <dbReference type="SAM" id="MobiDB-lite"/>
    </source>
</evidence>
<dbReference type="RefSeq" id="WP_277830130.1">
    <property type="nucleotide sequence ID" value="NZ_JAAIVF010000001.1"/>
</dbReference>
<keyword evidence="5" id="KW-1185">Reference proteome</keyword>
<sequence length="431" mass="45347">MSGFDRVRSVFASPRRLVAVAGLCVVAVTASGCGSQGIYSLPLPGGPNTGSNPMTLTADFSDVLDLVPQSLVKVNGVPVGKVDSIDLAPDGWSARVKMTLRNDVDLPENSTAAVKMTNLLGEKYVELDPPTSAPATTKLASGDMIPLTRTGRSVQLEEVLGALSLLLNGGGFAQVQPIVQELNKALGGREATVRSLLERTDKLIDGINQQRDDITKALDGLGVLTNTVNGQREEIGKALDELPKGIEVLNAQEPQFIAMLKQLDRLGQVGTDVITKSRDNLIADLRALRPTVQALAASSPDLIAALPILPTFPIPDEILPAIHGQSANVFLSLDLRIGQMLSNLGVGERKPVYVKPYGPHNVPVDPTNPYINGNGPRGGWPTVSLLPPPLNAAPPAPPQARPAKGKPGAKPVLPNPFALIPVPPAVGGNRR</sequence>
<dbReference type="PANTHER" id="PTHR33371">
    <property type="entry name" value="INTERMEMBRANE PHOSPHOLIPID TRANSPORT SYSTEM BINDING PROTEIN MLAD-RELATED"/>
    <property type="match status" value="1"/>
</dbReference>
<dbReference type="Pfam" id="PF11887">
    <property type="entry name" value="Mce4_CUP1"/>
    <property type="match status" value="1"/>
</dbReference>
<protein>
    <submittedName>
        <fullName evidence="4">MCE family protein</fullName>
    </submittedName>
</protein>
<dbReference type="InterPro" id="IPR052336">
    <property type="entry name" value="MlaD_Phospholipid_Transporter"/>
</dbReference>
<dbReference type="AlphaFoldDB" id="A0A9X4RII9"/>
<organism evidence="4 5">
    <name type="scientific">Speluncibacter jeojiensis</name>
    <dbReference type="NCBI Taxonomy" id="2710754"/>
    <lineage>
        <taxon>Bacteria</taxon>
        <taxon>Bacillati</taxon>
        <taxon>Actinomycetota</taxon>
        <taxon>Actinomycetes</taxon>
        <taxon>Mycobacteriales</taxon>
        <taxon>Speluncibacteraceae</taxon>
        <taxon>Speluncibacter</taxon>
    </lineage>
</organism>
<feature type="compositionally biased region" description="Low complexity" evidence="1">
    <location>
        <begin position="401"/>
        <end position="412"/>
    </location>
</feature>
<feature type="domain" description="Mammalian cell entry C-terminal" evidence="3">
    <location>
        <begin position="137"/>
        <end position="306"/>
    </location>
</feature>
<proteinExistence type="predicted"/>
<evidence type="ECO:0000313" key="4">
    <source>
        <dbReference type="EMBL" id="MDG3016161.1"/>
    </source>
</evidence>
<evidence type="ECO:0000259" key="3">
    <source>
        <dbReference type="Pfam" id="PF11887"/>
    </source>
</evidence>